<organism evidence="1 2">
    <name type="scientific">Vitis vinifera</name>
    <name type="common">Grape</name>
    <dbReference type="NCBI Taxonomy" id="29760"/>
    <lineage>
        <taxon>Eukaryota</taxon>
        <taxon>Viridiplantae</taxon>
        <taxon>Streptophyta</taxon>
        <taxon>Embryophyta</taxon>
        <taxon>Tracheophyta</taxon>
        <taxon>Spermatophyta</taxon>
        <taxon>Magnoliopsida</taxon>
        <taxon>eudicotyledons</taxon>
        <taxon>Gunneridae</taxon>
        <taxon>Pentapetalae</taxon>
        <taxon>rosids</taxon>
        <taxon>Vitales</taxon>
        <taxon>Vitaceae</taxon>
        <taxon>Viteae</taxon>
        <taxon>Vitis</taxon>
    </lineage>
</organism>
<accession>A0A438BYB2</accession>
<gene>
    <name evidence="1" type="ORF">CK203_101965</name>
</gene>
<protein>
    <submittedName>
        <fullName evidence="1">Uncharacterized protein</fullName>
    </submittedName>
</protein>
<sequence length="176" mass="20499">MMGLKDCYSRLWIHEAGAIPSSLHQKVKFINEGRVILIQSDRDVIASSEPMLQISHNDDDLHLTGFTFDEVQVVSLQDDSRDTMPMSFDQYNNTLVLGMMRDMSYLPGYTPTKEDAHRMTPLCLDRVRVCLFDILFYYPFRPYTFRLADYFIIGSEHVPHGEEIDHMLEMVEIQDI</sequence>
<reference evidence="1 2" key="1">
    <citation type="journal article" date="2018" name="PLoS Genet.">
        <title>Population sequencing reveals clonal diversity and ancestral inbreeding in the grapevine cultivar Chardonnay.</title>
        <authorList>
            <person name="Roach M.J."/>
            <person name="Johnson D.L."/>
            <person name="Bohlmann J."/>
            <person name="van Vuuren H.J."/>
            <person name="Jones S.J."/>
            <person name="Pretorius I.S."/>
            <person name="Schmidt S.A."/>
            <person name="Borneman A.R."/>
        </authorList>
    </citation>
    <scope>NUCLEOTIDE SEQUENCE [LARGE SCALE GENOMIC DNA]</scope>
    <source>
        <strain evidence="2">cv. Chardonnay</strain>
        <tissue evidence="1">Leaf</tissue>
    </source>
</reference>
<evidence type="ECO:0000313" key="2">
    <source>
        <dbReference type="Proteomes" id="UP000288805"/>
    </source>
</evidence>
<proteinExistence type="predicted"/>
<name>A0A438BYB2_VITVI</name>
<dbReference type="Proteomes" id="UP000288805">
    <property type="component" value="Unassembled WGS sequence"/>
</dbReference>
<dbReference type="EMBL" id="QGNW01002592">
    <property type="protein sequence ID" value="RVW16005.1"/>
    <property type="molecule type" value="Genomic_DNA"/>
</dbReference>
<comment type="caution">
    <text evidence="1">The sequence shown here is derived from an EMBL/GenBank/DDBJ whole genome shotgun (WGS) entry which is preliminary data.</text>
</comment>
<dbReference type="AlphaFoldDB" id="A0A438BYB2"/>
<evidence type="ECO:0000313" key="1">
    <source>
        <dbReference type="EMBL" id="RVW16005.1"/>
    </source>
</evidence>